<evidence type="ECO:0000256" key="1">
    <source>
        <dbReference type="SAM" id="MobiDB-lite"/>
    </source>
</evidence>
<dbReference type="GO" id="GO:0005634">
    <property type="term" value="C:nucleus"/>
    <property type="evidence" value="ECO:0007669"/>
    <property type="project" value="TreeGrafter"/>
</dbReference>
<feature type="compositionally biased region" description="Basic and acidic residues" evidence="1">
    <location>
        <begin position="213"/>
        <end position="234"/>
    </location>
</feature>
<feature type="compositionally biased region" description="Basic and acidic residues" evidence="1">
    <location>
        <begin position="174"/>
        <end position="186"/>
    </location>
</feature>
<feature type="compositionally biased region" description="Basic and acidic residues" evidence="1">
    <location>
        <begin position="305"/>
        <end position="321"/>
    </location>
</feature>
<proteinExistence type="predicted"/>
<feature type="compositionally biased region" description="Acidic residues" evidence="1">
    <location>
        <begin position="196"/>
        <end position="207"/>
    </location>
</feature>
<dbReference type="GO" id="GO:0016567">
    <property type="term" value="P:protein ubiquitination"/>
    <property type="evidence" value="ECO:0007669"/>
    <property type="project" value="TreeGrafter"/>
</dbReference>
<feature type="compositionally biased region" description="Basic and acidic residues" evidence="1">
    <location>
        <begin position="259"/>
        <end position="293"/>
    </location>
</feature>
<organism evidence="2 3">
    <name type="scientific">Stichopus japonicus</name>
    <name type="common">Sea cucumber</name>
    <dbReference type="NCBI Taxonomy" id="307972"/>
    <lineage>
        <taxon>Eukaryota</taxon>
        <taxon>Metazoa</taxon>
        <taxon>Echinodermata</taxon>
        <taxon>Eleutherozoa</taxon>
        <taxon>Echinozoa</taxon>
        <taxon>Holothuroidea</taxon>
        <taxon>Aspidochirotacea</taxon>
        <taxon>Aspidochirotida</taxon>
        <taxon>Stichopodidae</taxon>
        <taxon>Apostichopus</taxon>
    </lineage>
</organism>
<dbReference type="InterPro" id="IPR039133">
    <property type="entry name" value="RNF25"/>
</dbReference>
<keyword evidence="3" id="KW-1185">Reference proteome</keyword>
<feature type="region of interest" description="Disordered" evidence="1">
    <location>
        <begin position="97"/>
        <end position="333"/>
    </location>
</feature>
<protein>
    <submittedName>
        <fullName evidence="2">Uncharacterized protein</fullName>
    </submittedName>
</protein>
<evidence type="ECO:0000313" key="3">
    <source>
        <dbReference type="Proteomes" id="UP000230750"/>
    </source>
</evidence>
<evidence type="ECO:0000313" key="2">
    <source>
        <dbReference type="EMBL" id="PIK38736.1"/>
    </source>
</evidence>
<dbReference type="PANTHER" id="PTHR13198">
    <property type="entry name" value="RING FINGER PROTEIN 25"/>
    <property type="match status" value="1"/>
</dbReference>
<dbReference type="OrthoDB" id="432311at2759"/>
<gene>
    <name evidence="2" type="ORF">BSL78_24426</name>
</gene>
<dbReference type="PANTHER" id="PTHR13198:SF4">
    <property type="entry name" value="E3 UBIQUITIN-PROTEIN LIGASE RNF25"/>
    <property type="match status" value="1"/>
</dbReference>
<accession>A0A2G8JSK0</accession>
<feature type="compositionally biased region" description="Basic residues" evidence="1">
    <location>
        <begin position="322"/>
        <end position="333"/>
    </location>
</feature>
<dbReference type="EMBL" id="MRZV01001320">
    <property type="protein sequence ID" value="PIK38736.1"/>
    <property type="molecule type" value="Genomic_DNA"/>
</dbReference>
<sequence>MALRGSAVCPVCREPLSAADNQVSDTGRQTEEDASKFVVDSKLRAWQKKMAALKVKQAKRGGIIDVVANSNKYLLDISSTPSSSLFTILISANLEENRETEEKGFQIDQRRSSSQERRPEQPRNLGGMERNGRQGQDRPPSVSRRGQTRDGGNFCWKGNHIREEVGEGMGGMAEIKDPIQGREPWSKHARGKREIEVEEEEEEEEEGFNFYGIKEEGVAEKASDGERSARREECGIPSGLVGVTVPPSRLPSSSVAVVRDGHGEIRVKSEADKTKPVVGVERDPQGGSRESDGHKRRPANQYSDRNGEREGPGYGRSERNSKWQKKRIQTVQE</sequence>
<comment type="caution">
    <text evidence="2">The sequence shown here is derived from an EMBL/GenBank/DDBJ whole genome shotgun (WGS) entry which is preliminary data.</text>
</comment>
<dbReference type="GO" id="GO:0061630">
    <property type="term" value="F:ubiquitin protein ligase activity"/>
    <property type="evidence" value="ECO:0007669"/>
    <property type="project" value="InterPro"/>
</dbReference>
<reference evidence="2 3" key="1">
    <citation type="journal article" date="2017" name="PLoS Biol.">
        <title>The sea cucumber genome provides insights into morphological evolution and visceral regeneration.</title>
        <authorList>
            <person name="Zhang X."/>
            <person name="Sun L."/>
            <person name="Yuan J."/>
            <person name="Sun Y."/>
            <person name="Gao Y."/>
            <person name="Zhang L."/>
            <person name="Li S."/>
            <person name="Dai H."/>
            <person name="Hamel J.F."/>
            <person name="Liu C."/>
            <person name="Yu Y."/>
            <person name="Liu S."/>
            <person name="Lin W."/>
            <person name="Guo K."/>
            <person name="Jin S."/>
            <person name="Xu P."/>
            <person name="Storey K.B."/>
            <person name="Huan P."/>
            <person name="Zhang T."/>
            <person name="Zhou Y."/>
            <person name="Zhang J."/>
            <person name="Lin C."/>
            <person name="Li X."/>
            <person name="Xing L."/>
            <person name="Huo D."/>
            <person name="Sun M."/>
            <person name="Wang L."/>
            <person name="Mercier A."/>
            <person name="Li F."/>
            <person name="Yang H."/>
            <person name="Xiang J."/>
        </authorList>
    </citation>
    <scope>NUCLEOTIDE SEQUENCE [LARGE SCALE GENOMIC DNA]</scope>
    <source>
        <strain evidence="2">Shaxun</strain>
        <tissue evidence="2">Muscle</tissue>
    </source>
</reference>
<dbReference type="AlphaFoldDB" id="A0A2G8JSK0"/>
<feature type="compositionally biased region" description="Basic and acidic residues" evidence="1">
    <location>
        <begin position="97"/>
        <end position="121"/>
    </location>
</feature>
<name>A0A2G8JSK0_STIJA</name>
<dbReference type="Proteomes" id="UP000230750">
    <property type="component" value="Unassembled WGS sequence"/>
</dbReference>